<dbReference type="InParanoid" id="T1H9D2"/>
<dbReference type="HOGENOM" id="CLU_278572_0_0_1"/>
<dbReference type="Proteomes" id="UP000015103">
    <property type="component" value="Unassembled WGS sequence"/>
</dbReference>
<dbReference type="Pfam" id="PF07520">
    <property type="entry name" value="SrfB"/>
    <property type="match status" value="1"/>
</dbReference>
<accession>T1H9D2</accession>
<reference evidence="2" key="1">
    <citation type="submission" date="2015-05" db="UniProtKB">
        <authorList>
            <consortium name="EnsemblMetazoa"/>
        </authorList>
    </citation>
    <scope>IDENTIFICATION</scope>
</reference>
<keyword evidence="3" id="KW-1185">Reference proteome</keyword>
<dbReference type="EMBL" id="ACPB03027510">
    <property type="status" value="NOT_ANNOTATED_CDS"/>
    <property type="molecule type" value="Genomic_DNA"/>
</dbReference>
<feature type="region of interest" description="Disordered" evidence="1">
    <location>
        <begin position="284"/>
        <end position="327"/>
    </location>
</feature>
<evidence type="ECO:0000313" key="2">
    <source>
        <dbReference type="EnsemblMetazoa" id="RPRC000634-PA"/>
    </source>
</evidence>
<evidence type="ECO:0008006" key="4">
    <source>
        <dbReference type="Google" id="ProtNLM"/>
    </source>
</evidence>
<dbReference type="NCBIfam" id="NF040486">
    <property type="entry name" value="SrfA_fam"/>
    <property type="match status" value="1"/>
</dbReference>
<organism evidence="2 3">
    <name type="scientific">Rhodnius prolixus</name>
    <name type="common">Triatomid bug</name>
    <dbReference type="NCBI Taxonomy" id="13249"/>
    <lineage>
        <taxon>Eukaryota</taxon>
        <taxon>Metazoa</taxon>
        <taxon>Ecdysozoa</taxon>
        <taxon>Arthropoda</taxon>
        <taxon>Hexapoda</taxon>
        <taxon>Insecta</taxon>
        <taxon>Pterygota</taxon>
        <taxon>Neoptera</taxon>
        <taxon>Paraneoptera</taxon>
        <taxon>Hemiptera</taxon>
        <taxon>Heteroptera</taxon>
        <taxon>Panheteroptera</taxon>
        <taxon>Cimicomorpha</taxon>
        <taxon>Reduviidae</taxon>
        <taxon>Triatominae</taxon>
        <taxon>Rhodnius</taxon>
    </lineage>
</organism>
<dbReference type="EnsemblMetazoa" id="RPRC000634-RA">
    <property type="protein sequence ID" value="RPRC000634-PA"/>
    <property type="gene ID" value="RPRC000634"/>
</dbReference>
<proteinExistence type="predicted"/>
<dbReference type="VEuPathDB" id="VectorBase:RPRC000634"/>
<name>T1H9D2_RHOPR</name>
<protein>
    <recommendedName>
        <fullName evidence="4">Virulence factor SrfB</fullName>
    </recommendedName>
</protein>
<evidence type="ECO:0000313" key="3">
    <source>
        <dbReference type="Proteomes" id="UP000015103"/>
    </source>
</evidence>
<feature type="compositionally biased region" description="Low complexity" evidence="1">
    <location>
        <begin position="293"/>
        <end position="322"/>
    </location>
</feature>
<evidence type="ECO:0000256" key="1">
    <source>
        <dbReference type="SAM" id="MobiDB-lite"/>
    </source>
</evidence>
<dbReference type="InterPro" id="IPR047774">
    <property type="entry name" value="SrfA-like"/>
</dbReference>
<dbReference type="InterPro" id="IPR009216">
    <property type="entry name" value="Virulence_factor_SrfB"/>
</dbReference>
<dbReference type="AlphaFoldDB" id="T1H9D2"/>
<sequence length="1135" mass="124945">VSFLAKSLLRSGSLADFFALGENGQPVYASALQLRETLRLRRQQTIADCLAIPQPNETGDRLDWYAPGEGKVTSWMAAGEAEREAALEQLQTCLTTVAALSERALASDSAVQQRFGALLAKAFQFPAANYVYLLGGRPVITFWGFINLDQKPRTDALECLREALPVITAQPLVDPIAPPIPQPNAAAVYAETSSLPVEPENEPEEAPKVAIPAMPPMASRKSALRRWWWVAPGVSLAGALVWQFRAGVPSKPITSEPVVAHTPEKRVLPATDKTKEAEVIAQNATQIAPPPVAAETPPEAEKAPVVAHPEAAPVAAQKAAPAPSTPPVETVVAETKPVDKNALVMPILSVKLGKTDFLNGTCVRANNLMLATITDYKQKITLIQDSGLQFLDFALKPAIDAQGPGKFVRKTANGPLLRLILNEENGKYLLPAPLGSVPEVVRPESSFSLGQSLLLLSNVWLPLPFMRFNPPRTFIGGPDNWARMKVVPLPRSDQDGNTHRICIVFDTKVYPDGNENELLAPTESDITAGLKFALAYHSEELGEFLDLTWVDGWLREVFTHHATEREQRSEAEQRTALRGFEYQAHYLNLLDMLGKQLRIPEITLVAGTRQEPDIAVDLILDVGNSHTCGILVEDHPEEHNGLSQSYELQLRDLEQPHQIYNEMFESRIEFAHAQFGKPNFSLESGREDAFLWPSIVRVGREASRMALARLGTEGSSGLSSPRRYLWDEESYTPGWRFSKTVGNAALEPHAIAAPFTHLINDEGQPLFTVPFDDRLPVFSAQYSRSSLMTLMLCELLAQSLSQMNSAAQRAKMMNDSAPRRLRNIILTLPSAMPKPEREIFRRRMQEAIGLVWKAMGWHPTDDGFNTEQEKAASRFPAPDVQMEWDEATCGQMVYLYNESQVNFGGNTKAFFASQARPDRVRDADEQPGQTLRVASIDIGGGTTDLAVTQYTLDDSIGSNVKISPLLMFREGFKVEGDDILLDMIQLYVLPALHASLKKAGIATPDSLMDKLFGNAGRMDGQSTLRQQSTLQILMPIGRAILEAYEGFDPLDMSAELEASFGELLPQRPTGKVLDYLNGEIQREQPAGAAAFDILHTPLIVRLSKLHGTVPLPSAVAHQPYSVTGWLPHQRLVSVQ</sequence>